<reference evidence="1 2" key="1">
    <citation type="submission" date="2015-10" db="EMBL/GenBank/DDBJ databases">
        <title>Genome sequencing and analysis of members of genus Stenotrophomonas.</title>
        <authorList>
            <person name="Patil P.P."/>
            <person name="Midha S."/>
            <person name="Patil P.B."/>
        </authorList>
    </citation>
    <scope>NUCLEOTIDE SEQUENCE [LARGE SCALE GENOMIC DNA]</scope>
    <source>
        <strain evidence="1 2">JCM 9942</strain>
    </source>
</reference>
<organism evidence="1 2">
    <name type="scientific">Stenotrophomonas pictorum JCM 9942</name>
    <dbReference type="NCBI Taxonomy" id="1236960"/>
    <lineage>
        <taxon>Bacteria</taxon>
        <taxon>Pseudomonadati</taxon>
        <taxon>Pseudomonadota</taxon>
        <taxon>Gammaproteobacteria</taxon>
        <taxon>Lysobacterales</taxon>
        <taxon>Lysobacteraceae</taxon>
        <taxon>Stenotrophomonas</taxon>
    </lineage>
</organism>
<sequence length="178" mass="19922">MLVVPAALAQRTGTEQLLRPQVPGYVKAFENTEADGARLWEYVPTGQTVQQWTEMLTVTASRPGLQATPHEFLGFIERGWKGACPGGESRWIREGEENGYPFALLMLTCPNNPASGKPEYTWFKGIQGADRFYVVQKAYRFAPEREQVVSWVQYLSKVQLCDTQSAAHPCPQMSPAKP</sequence>
<protein>
    <submittedName>
        <fullName evidence="1">Uncharacterized protein</fullName>
    </submittedName>
</protein>
<dbReference type="AlphaFoldDB" id="A0A0R0AEL7"/>
<keyword evidence="2" id="KW-1185">Reference proteome</keyword>
<dbReference type="EMBL" id="LLXS01000013">
    <property type="protein sequence ID" value="KRG43446.1"/>
    <property type="molecule type" value="Genomic_DNA"/>
</dbReference>
<proteinExistence type="predicted"/>
<comment type="caution">
    <text evidence="1">The sequence shown here is derived from an EMBL/GenBank/DDBJ whole genome shotgun (WGS) entry which is preliminary data.</text>
</comment>
<gene>
    <name evidence="1" type="ORF">ARC78_07275</name>
</gene>
<evidence type="ECO:0000313" key="2">
    <source>
        <dbReference type="Proteomes" id="UP000050836"/>
    </source>
</evidence>
<dbReference type="OrthoDB" id="6116092at2"/>
<dbReference type="Proteomes" id="UP000050836">
    <property type="component" value="Unassembled WGS sequence"/>
</dbReference>
<accession>A0A0R0AEL7</accession>
<evidence type="ECO:0000313" key="1">
    <source>
        <dbReference type="EMBL" id="KRG43446.1"/>
    </source>
</evidence>
<name>A0A0R0AEL7_9GAMM</name>